<proteinExistence type="predicted"/>
<evidence type="ECO:0000256" key="1">
    <source>
        <dbReference type="ARBA" id="ARBA00004123"/>
    </source>
</evidence>
<gene>
    <name evidence="8" type="ORF">BRAA10T43694Z</name>
    <name evidence="7" type="ORF">BRAPAZ1V2_A10P16910.2</name>
</gene>
<sequence length="302" mass="35244">MRVQKMAHEKVVDLQRITNDKTRMTTYKKRRACLYKKAGEFSTLCGVQTCLIVYGPTKATDEVISKPEIWPEDETKARDIIRRYRDTASNSCRKEAHVETFVNDKGKAKETENTNTNNNNNKRGMNNKNKYCCWEERLEKCSQEQLRGIFDDVGNKLHEAIMRQNRRAQHQAMEPQTPQNLMDPYYMSQYFAGYQQQQCLMFPYNNMSFPLFSPHDDQIPMEPILVENFADSSGVNQGFMMSKGNESTQFMQRQAPYYIEPVVQRSASFNVNPFTGYQVPYNVPRLPTNQAEVWDFMAKKPI</sequence>
<dbReference type="CDD" id="cd00266">
    <property type="entry name" value="MADS_SRF_like"/>
    <property type="match status" value="1"/>
</dbReference>
<accession>A0A3P6CH93</accession>
<dbReference type="InterPro" id="IPR033897">
    <property type="entry name" value="SRF-like_MADS-box"/>
</dbReference>
<name>A0A3P6CH93_BRACM</name>
<dbReference type="EMBL" id="LS974626">
    <property type="protein sequence ID" value="CAG7910445.1"/>
    <property type="molecule type" value="Genomic_DNA"/>
</dbReference>
<dbReference type="FunFam" id="3.40.1810.10:FF:000044">
    <property type="entry name" value="AGAMOUS-like 101"/>
    <property type="match status" value="1"/>
</dbReference>
<keyword evidence="5" id="KW-0539">Nucleus</keyword>
<dbReference type="GO" id="GO:0000981">
    <property type="term" value="F:DNA-binding transcription factor activity, RNA polymerase II-specific"/>
    <property type="evidence" value="ECO:0007669"/>
    <property type="project" value="InterPro"/>
</dbReference>
<feature type="domain" description="MADS-box" evidence="6">
    <location>
        <begin position="12"/>
        <end position="67"/>
    </location>
</feature>
<evidence type="ECO:0000259" key="6">
    <source>
        <dbReference type="PROSITE" id="PS50066"/>
    </source>
</evidence>
<dbReference type="GO" id="GO:0000987">
    <property type="term" value="F:cis-regulatory region sequence-specific DNA binding"/>
    <property type="evidence" value="ECO:0007669"/>
    <property type="project" value="InterPro"/>
</dbReference>
<keyword evidence="2" id="KW-0805">Transcription regulation</keyword>
<dbReference type="Gramene" id="A10p16910.2_BraZ1">
    <property type="protein sequence ID" value="A10p16910.2_BraZ1.CDS.1"/>
    <property type="gene ID" value="A10g16910.2_BraZ1"/>
</dbReference>
<evidence type="ECO:0000313" key="7">
    <source>
        <dbReference type="EMBL" id="CAG7910445.1"/>
    </source>
</evidence>
<dbReference type="GO" id="GO:0005634">
    <property type="term" value="C:nucleus"/>
    <property type="evidence" value="ECO:0007669"/>
    <property type="project" value="UniProtKB-SubCell"/>
</dbReference>
<dbReference type="Gene3D" id="3.40.1810.10">
    <property type="entry name" value="Transcription factor, MADS-box"/>
    <property type="match status" value="1"/>
</dbReference>
<evidence type="ECO:0000256" key="5">
    <source>
        <dbReference type="ARBA" id="ARBA00023242"/>
    </source>
</evidence>
<dbReference type="InterPro" id="IPR050142">
    <property type="entry name" value="MADS-box/MEF2_TF"/>
</dbReference>
<dbReference type="PROSITE" id="PS50066">
    <property type="entry name" value="MADS_BOX_2"/>
    <property type="match status" value="1"/>
</dbReference>
<evidence type="ECO:0000313" key="8">
    <source>
        <dbReference type="EMBL" id="VDD18047.1"/>
    </source>
</evidence>
<reference evidence="8" key="1">
    <citation type="submission" date="2018-11" db="EMBL/GenBank/DDBJ databases">
        <authorList>
            <consortium name="Genoscope - CEA"/>
            <person name="William W."/>
        </authorList>
    </citation>
    <scope>NUCLEOTIDE SEQUENCE</scope>
</reference>
<dbReference type="InterPro" id="IPR036879">
    <property type="entry name" value="TF_MADSbox_sf"/>
</dbReference>
<keyword evidence="4" id="KW-0804">Transcription</keyword>
<dbReference type="AlphaFoldDB" id="A0A3P6CH93"/>
<dbReference type="Pfam" id="PF00319">
    <property type="entry name" value="SRF-TF"/>
    <property type="match status" value="1"/>
</dbReference>
<evidence type="ECO:0000256" key="4">
    <source>
        <dbReference type="ARBA" id="ARBA00023163"/>
    </source>
</evidence>
<dbReference type="Proteomes" id="UP000694005">
    <property type="component" value="Chromosome A10"/>
</dbReference>
<evidence type="ECO:0000256" key="3">
    <source>
        <dbReference type="ARBA" id="ARBA00023125"/>
    </source>
</evidence>
<dbReference type="GO" id="GO:0046983">
    <property type="term" value="F:protein dimerization activity"/>
    <property type="evidence" value="ECO:0007669"/>
    <property type="project" value="InterPro"/>
</dbReference>
<dbReference type="InterPro" id="IPR002100">
    <property type="entry name" value="TF_MADSbox"/>
</dbReference>
<keyword evidence="3" id="KW-0238">DNA-binding</keyword>
<dbReference type="PRINTS" id="PR00404">
    <property type="entry name" value="MADSDOMAIN"/>
</dbReference>
<dbReference type="SMART" id="SM00432">
    <property type="entry name" value="MADS"/>
    <property type="match status" value="1"/>
</dbReference>
<comment type="subcellular location">
    <subcellularLocation>
        <location evidence="1">Nucleus</location>
    </subcellularLocation>
</comment>
<organism evidence="8">
    <name type="scientific">Brassica campestris</name>
    <name type="common">Field mustard</name>
    <dbReference type="NCBI Taxonomy" id="3711"/>
    <lineage>
        <taxon>Eukaryota</taxon>
        <taxon>Viridiplantae</taxon>
        <taxon>Streptophyta</taxon>
        <taxon>Embryophyta</taxon>
        <taxon>Tracheophyta</taxon>
        <taxon>Spermatophyta</taxon>
        <taxon>Magnoliopsida</taxon>
        <taxon>eudicotyledons</taxon>
        <taxon>Gunneridae</taxon>
        <taxon>Pentapetalae</taxon>
        <taxon>rosids</taxon>
        <taxon>malvids</taxon>
        <taxon>Brassicales</taxon>
        <taxon>Brassicaceae</taxon>
        <taxon>Brassiceae</taxon>
        <taxon>Brassica</taxon>
    </lineage>
</organism>
<dbReference type="GO" id="GO:0045944">
    <property type="term" value="P:positive regulation of transcription by RNA polymerase II"/>
    <property type="evidence" value="ECO:0007669"/>
    <property type="project" value="InterPro"/>
</dbReference>
<protein>
    <recommendedName>
        <fullName evidence="6">MADS-box domain-containing protein</fullName>
    </recommendedName>
</protein>
<dbReference type="SUPFAM" id="SSF55455">
    <property type="entry name" value="SRF-like"/>
    <property type="match status" value="1"/>
</dbReference>
<dbReference type="EMBL" id="LR031577">
    <property type="protein sequence ID" value="VDD18047.1"/>
    <property type="molecule type" value="Genomic_DNA"/>
</dbReference>
<dbReference type="PANTHER" id="PTHR48019">
    <property type="entry name" value="SERUM RESPONSE FACTOR HOMOLOG"/>
    <property type="match status" value="1"/>
</dbReference>
<evidence type="ECO:0000256" key="2">
    <source>
        <dbReference type="ARBA" id="ARBA00023015"/>
    </source>
</evidence>